<dbReference type="EMBL" id="MFVW01000024">
    <property type="protein sequence ID" value="OGJ06137.1"/>
    <property type="molecule type" value="Genomic_DNA"/>
</dbReference>
<evidence type="ECO:0000313" key="2">
    <source>
        <dbReference type="EMBL" id="OGJ06137.1"/>
    </source>
</evidence>
<gene>
    <name evidence="2" type="ORF">A2192_01850</name>
</gene>
<proteinExistence type="predicted"/>
<protein>
    <submittedName>
        <fullName evidence="2">Uncharacterized protein</fullName>
    </submittedName>
</protein>
<name>A0A1F6YIJ4_9BACT</name>
<sequence length="116" mass="13589">MLDELKRKYPNYVITGQASPTEFDRPEKPSDEEMEKAMNLGWSPASKKEKEFQDPGFKLTQNEESFLKDVSERFHDWKKNEPVPRLFNFYRKNGFVVSPGSGFFESRPPHKLSTEV</sequence>
<organism evidence="2 3">
    <name type="scientific">Candidatus Nomurabacteria bacterium RIFOXYA1_FULL_35_17</name>
    <dbReference type="NCBI Taxonomy" id="1801798"/>
    <lineage>
        <taxon>Bacteria</taxon>
        <taxon>Candidatus Nomuraibacteriota</taxon>
    </lineage>
</organism>
<evidence type="ECO:0000256" key="1">
    <source>
        <dbReference type="SAM" id="MobiDB-lite"/>
    </source>
</evidence>
<comment type="caution">
    <text evidence="2">The sequence shown here is derived from an EMBL/GenBank/DDBJ whole genome shotgun (WGS) entry which is preliminary data.</text>
</comment>
<dbReference type="Proteomes" id="UP000179274">
    <property type="component" value="Unassembled WGS sequence"/>
</dbReference>
<feature type="region of interest" description="Disordered" evidence="1">
    <location>
        <begin position="16"/>
        <end position="54"/>
    </location>
</feature>
<accession>A0A1F6YIJ4</accession>
<evidence type="ECO:0000313" key="3">
    <source>
        <dbReference type="Proteomes" id="UP000179274"/>
    </source>
</evidence>
<reference evidence="2 3" key="1">
    <citation type="journal article" date="2016" name="Nat. Commun.">
        <title>Thousands of microbial genomes shed light on interconnected biogeochemical processes in an aquifer system.</title>
        <authorList>
            <person name="Anantharaman K."/>
            <person name="Brown C.T."/>
            <person name="Hug L.A."/>
            <person name="Sharon I."/>
            <person name="Castelle C.J."/>
            <person name="Probst A.J."/>
            <person name="Thomas B.C."/>
            <person name="Singh A."/>
            <person name="Wilkins M.J."/>
            <person name="Karaoz U."/>
            <person name="Brodie E.L."/>
            <person name="Williams K.H."/>
            <person name="Hubbard S.S."/>
            <person name="Banfield J.F."/>
        </authorList>
    </citation>
    <scope>NUCLEOTIDE SEQUENCE [LARGE SCALE GENOMIC DNA]</scope>
</reference>
<dbReference type="AlphaFoldDB" id="A0A1F6YIJ4"/>
<feature type="compositionally biased region" description="Basic and acidic residues" evidence="1">
    <location>
        <begin position="22"/>
        <end position="31"/>
    </location>
</feature>